<dbReference type="Proteomes" id="UP000654075">
    <property type="component" value="Unassembled WGS sequence"/>
</dbReference>
<dbReference type="PANTHER" id="PTHR37909:SF1">
    <property type="entry name" value="S-ADENOSYL-L-METHIONINE-DEPENDENT METHYLTRANSFERASES SUPERFAMILY PROTEIN"/>
    <property type="match status" value="1"/>
</dbReference>
<dbReference type="Proteomes" id="UP000626109">
    <property type="component" value="Unassembled WGS sequence"/>
</dbReference>
<evidence type="ECO:0000313" key="5">
    <source>
        <dbReference type="Proteomes" id="UP000654075"/>
    </source>
</evidence>
<evidence type="ECO:0000256" key="1">
    <source>
        <dbReference type="SAM" id="MobiDB-lite"/>
    </source>
</evidence>
<keyword evidence="5" id="KW-1185">Reference proteome</keyword>
<proteinExistence type="predicted"/>
<dbReference type="PANTHER" id="PTHR37909">
    <property type="entry name" value="S-ADENOSYL-L-METHIONINE-DEPENDENT METHYLTRANSFERASES SUPERFAMILY PROTEIN"/>
    <property type="match status" value="1"/>
</dbReference>
<dbReference type="Gene3D" id="3.40.50.150">
    <property type="entry name" value="Vaccinia Virus protein VP39"/>
    <property type="match status" value="1"/>
</dbReference>
<comment type="caution">
    <text evidence="3">The sequence shown here is derived from an EMBL/GenBank/DDBJ whole genome shotgun (WGS) entry which is preliminary data.</text>
</comment>
<dbReference type="SUPFAM" id="SSF53335">
    <property type="entry name" value="S-adenosyl-L-methionine-dependent methyltransferases"/>
    <property type="match status" value="1"/>
</dbReference>
<gene>
    <name evidence="2" type="ORF">PGLA1383_LOCUS3144</name>
    <name evidence="3" type="ORF">PGLA2088_LOCUS51564</name>
</gene>
<evidence type="ECO:0000313" key="3">
    <source>
        <dbReference type="EMBL" id="CAE8743759.1"/>
    </source>
</evidence>
<dbReference type="EMBL" id="CAJNNV010001048">
    <property type="protein sequence ID" value="CAE8584206.1"/>
    <property type="molecule type" value="Genomic_DNA"/>
</dbReference>
<feature type="region of interest" description="Disordered" evidence="1">
    <location>
        <begin position="878"/>
        <end position="902"/>
    </location>
</feature>
<dbReference type="InterPro" id="IPR029063">
    <property type="entry name" value="SAM-dependent_MTases_sf"/>
</dbReference>
<reference evidence="3" key="1">
    <citation type="submission" date="2021-02" db="EMBL/GenBank/DDBJ databases">
        <authorList>
            <person name="Dougan E. K."/>
            <person name="Rhodes N."/>
            <person name="Thang M."/>
            <person name="Chan C."/>
        </authorList>
    </citation>
    <scope>NUCLEOTIDE SEQUENCE</scope>
</reference>
<organism evidence="3 4">
    <name type="scientific">Polarella glacialis</name>
    <name type="common">Dinoflagellate</name>
    <dbReference type="NCBI Taxonomy" id="89957"/>
    <lineage>
        <taxon>Eukaryota</taxon>
        <taxon>Sar</taxon>
        <taxon>Alveolata</taxon>
        <taxon>Dinophyceae</taxon>
        <taxon>Suessiales</taxon>
        <taxon>Suessiaceae</taxon>
        <taxon>Polarella</taxon>
    </lineage>
</organism>
<evidence type="ECO:0000313" key="4">
    <source>
        <dbReference type="Proteomes" id="UP000626109"/>
    </source>
</evidence>
<dbReference type="Pfam" id="PF13578">
    <property type="entry name" value="Methyltransf_24"/>
    <property type="match status" value="1"/>
</dbReference>
<protein>
    <submittedName>
        <fullName evidence="3">Uncharacterized protein</fullName>
    </submittedName>
</protein>
<sequence length="902" mass="100303">PRVTNHRNADRAHSPALIPNGSMLTGRASLLALILSFGANFPELFVRSAWSVPPSIVADARILELRVSYNDRTEVLSRLTDAQQRCPQYRVVDVGAAMLPWTRDVLDAVVDKFPGDVPDCFPEASYPPQAARLCCAAGPGTTVALESEKASNLTCFDSQFSYARCCRGDEPKRLLRFELDVNSETSWEPVLRHVQAAGKFEYAVASHILEDVANPATILEMLPRIAHRGLIAMPSKYAELRKGLEGDYRGYIHHRWIYSVRAGKLIVMPKLGFLEAFAEFDEVGALLDDDRLDLNFEWEGHIPYTLLNEGFLGPNPTAVIRMYVEAFSKLDDVDRAAQQALFLNPMPPRPPLPCDPDLRTLAPKEPEEEEAMDQGGVPPIKFCSLQSFEALTKDLVSQLGATGERCFRRELQEIRRQCLVAMQAVEGAMTVYHTCVSAQPAPGSDARRFGCQEASELVPRRNASAVLAACLDEDEDSAEARAAWALVINRGDFPKQIATKTHARGVRCARAAALMRPLELLTESFETGLECLASEQMKASFYTDVMNQFRSAPWGSLRQPFRPFYNRFDFLDFAQSIPTWVSWLFELWFLYDNVFLPMFRAQSGWGTRLAPIFRLPPWPSPRGPADMRQVVMERLVEMLAADRRPSAGRSRSAQRRGVALAEVGVFMGETSASLFAKGLPIEVVHLADPWDSANEVFQAVRLEKGLQEVDGLEARAFVERRFSQLAPTYCFDGPAGTEPKPYEPAQELLQRDKPWPAAYRLDGSRNTSADGHVAGPRVAIHATLSVTASRRVAPGSLDLVFIDGAHDFDSALADLRAWWPKLRPGGVLAGHDFSMSFPGVMRAVLDFVSRLPGPRTEVHLDTDYSFWFFKPAGPEQTTAQVSWRPRRDTEGVGSTAAKARVS</sequence>
<dbReference type="OrthoDB" id="10259978at2759"/>
<evidence type="ECO:0000313" key="2">
    <source>
        <dbReference type="EMBL" id="CAE8584206.1"/>
    </source>
</evidence>
<feature type="non-terminal residue" evidence="3">
    <location>
        <position position="902"/>
    </location>
</feature>
<dbReference type="AlphaFoldDB" id="A0A813M1Y8"/>
<dbReference type="EMBL" id="CAJNNW010037673">
    <property type="protein sequence ID" value="CAE8743759.1"/>
    <property type="molecule type" value="Genomic_DNA"/>
</dbReference>
<accession>A0A813M1Y8</accession>
<name>A0A813M1Y8_POLGL</name>